<dbReference type="AlphaFoldDB" id="E2ACE0"/>
<dbReference type="InParanoid" id="E2ACE0"/>
<gene>
    <name evidence="1" type="ORF">EAG_03507</name>
</gene>
<dbReference type="STRING" id="104421.E2ACE0"/>
<organism evidence="2">
    <name type="scientific">Camponotus floridanus</name>
    <name type="common">Florida carpenter ant</name>
    <dbReference type="NCBI Taxonomy" id="104421"/>
    <lineage>
        <taxon>Eukaryota</taxon>
        <taxon>Metazoa</taxon>
        <taxon>Ecdysozoa</taxon>
        <taxon>Arthropoda</taxon>
        <taxon>Hexapoda</taxon>
        <taxon>Insecta</taxon>
        <taxon>Pterygota</taxon>
        <taxon>Neoptera</taxon>
        <taxon>Endopterygota</taxon>
        <taxon>Hymenoptera</taxon>
        <taxon>Apocrita</taxon>
        <taxon>Aculeata</taxon>
        <taxon>Formicoidea</taxon>
        <taxon>Formicidae</taxon>
        <taxon>Formicinae</taxon>
        <taxon>Camponotus</taxon>
    </lineage>
</organism>
<protein>
    <submittedName>
        <fullName evidence="1">Uncharacterized protein</fullName>
    </submittedName>
</protein>
<proteinExistence type="predicted"/>
<evidence type="ECO:0000313" key="2">
    <source>
        <dbReference type="Proteomes" id="UP000000311"/>
    </source>
</evidence>
<name>E2ACE0_CAMFO</name>
<dbReference type="OrthoDB" id="5556307at2759"/>
<dbReference type="Proteomes" id="UP000000311">
    <property type="component" value="Unassembled WGS sequence"/>
</dbReference>
<sequence>MERFAYILQPHIRASKIRLSYIDELFVDLKNNPYIILHKNDPDETKLSDYNNGKRDFDEHLTKHDSPLSGTPLEYSFGNYEFEDTVVIGQTWRKQEKLYLPLSRNDACNALNICLEHLDNNTLPILALCDGKDPKQSRLIGVIVYKDRFITLEAVSTGMTTLATIRNERQKIVQEHLKRAFVQEHNVCNIQ</sequence>
<dbReference type="EMBL" id="GL438491">
    <property type="protein sequence ID" value="EFN68930.1"/>
    <property type="molecule type" value="Genomic_DNA"/>
</dbReference>
<accession>E2ACE0</accession>
<evidence type="ECO:0000313" key="1">
    <source>
        <dbReference type="EMBL" id="EFN68930.1"/>
    </source>
</evidence>
<keyword evidence="2" id="KW-1185">Reference proteome</keyword>
<reference evidence="1 2" key="1">
    <citation type="journal article" date="2010" name="Science">
        <title>Genomic comparison of the ants Camponotus floridanus and Harpegnathos saltator.</title>
        <authorList>
            <person name="Bonasio R."/>
            <person name="Zhang G."/>
            <person name="Ye C."/>
            <person name="Mutti N.S."/>
            <person name="Fang X."/>
            <person name="Qin N."/>
            <person name="Donahue G."/>
            <person name="Yang P."/>
            <person name="Li Q."/>
            <person name="Li C."/>
            <person name="Zhang P."/>
            <person name="Huang Z."/>
            <person name="Berger S.L."/>
            <person name="Reinberg D."/>
            <person name="Wang J."/>
            <person name="Liebig J."/>
        </authorList>
    </citation>
    <scope>NUCLEOTIDE SEQUENCE [LARGE SCALE GENOMIC DNA]</scope>
    <source>
        <strain evidence="2">C129</strain>
    </source>
</reference>